<keyword evidence="3" id="KW-0285">Flavoprotein</keyword>
<organism evidence="6 7">
    <name type="scientific">Maribacter aquimaris</name>
    <dbReference type="NCBI Taxonomy" id="2737171"/>
    <lineage>
        <taxon>Bacteria</taxon>
        <taxon>Pseudomonadati</taxon>
        <taxon>Bacteroidota</taxon>
        <taxon>Flavobacteriia</taxon>
        <taxon>Flavobacteriales</taxon>
        <taxon>Flavobacteriaceae</taxon>
        <taxon>Maribacter</taxon>
    </lineage>
</organism>
<comment type="caution">
    <text evidence="6">The sequence shown here is derived from an EMBL/GenBank/DDBJ whole genome shotgun (WGS) entry which is preliminary data.</text>
</comment>
<dbReference type="Proteomes" id="UP001166021">
    <property type="component" value="Unassembled WGS sequence"/>
</dbReference>
<dbReference type="Pfam" id="PF01266">
    <property type="entry name" value="DAO"/>
    <property type="match status" value="1"/>
</dbReference>
<evidence type="ECO:0000256" key="1">
    <source>
        <dbReference type="ARBA" id="ARBA00001974"/>
    </source>
</evidence>
<evidence type="ECO:0000313" key="6">
    <source>
        <dbReference type="EMBL" id="MBD0779266.1"/>
    </source>
</evidence>
<evidence type="ECO:0000256" key="2">
    <source>
        <dbReference type="ARBA" id="ARBA00009410"/>
    </source>
</evidence>
<keyword evidence="7" id="KW-1185">Reference proteome</keyword>
<dbReference type="PANTHER" id="PTHR13847:SF286">
    <property type="entry name" value="D-AMINO ACID DEHYDROGENASE"/>
    <property type="match status" value="1"/>
</dbReference>
<dbReference type="NCBIfam" id="TIGR03364">
    <property type="entry name" value="HpnW_proposed"/>
    <property type="match status" value="1"/>
</dbReference>
<dbReference type="InterPro" id="IPR036188">
    <property type="entry name" value="FAD/NAD-bd_sf"/>
</dbReference>
<name>A0ABR7V6I1_9FLAO</name>
<dbReference type="InterPro" id="IPR006076">
    <property type="entry name" value="FAD-dep_OxRdtase"/>
</dbReference>
<feature type="domain" description="FAD dependent oxidoreductase" evidence="5">
    <location>
        <begin position="6"/>
        <end position="375"/>
    </location>
</feature>
<comment type="cofactor">
    <cofactor evidence="1">
        <name>FAD</name>
        <dbReference type="ChEBI" id="CHEBI:57692"/>
    </cofactor>
</comment>
<evidence type="ECO:0000256" key="4">
    <source>
        <dbReference type="ARBA" id="ARBA00023002"/>
    </source>
</evidence>
<comment type="similarity">
    <text evidence="2">Belongs to the DadA oxidoreductase family.</text>
</comment>
<sequence>MQPQYDLIVVGGGVLGTFHAYHALERGLKVALIERDNTPQGATISNFGQIVPSGMNSKWQLFGRESLRVYKEIQQQFDISVRQEGSVYFASNPKEEQLLVELHQINKDNDYPSVLLTKKKCLNSYPGLRKDYVTSGLFFPEEIMVEPRVMINRLHKYLKAVGLVLFSNCTVIDCMALSNGIEVQCSNNKSLSAAKVIICNGTDFKTLYPKLFRESDLVVSKLQMMQTKSQQKYRLPSSIFTGRAIRSYGAFQECPSYTGMKSGEKFSSVGKKCGVQIIFKQSVDGSIILGESQQSVYVSKIDTLGTDLDMDVDNYIQQEAKRIIDLPTYEIQRRWYGLFSHCKSADVYQATIDDNIHIVTGIGRKGLTGSAGFAKANIHQIFNLRHV</sequence>
<gene>
    <name evidence="6" type="ORF">HPE56_15810</name>
</gene>
<accession>A0ABR7V6I1</accession>
<dbReference type="Gene3D" id="3.50.50.60">
    <property type="entry name" value="FAD/NAD(P)-binding domain"/>
    <property type="match status" value="1"/>
</dbReference>
<evidence type="ECO:0000256" key="3">
    <source>
        <dbReference type="ARBA" id="ARBA00022630"/>
    </source>
</evidence>
<keyword evidence="4" id="KW-0560">Oxidoreductase</keyword>
<evidence type="ECO:0000259" key="5">
    <source>
        <dbReference type="Pfam" id="PF01266"/>
    </source>
</evidence>
<proteinExistence type="inferred from homology"/>
<dbReference type="SUPFAM" id="SSF51905">
    <property type="entry name" value="FAD/NAD(P)-binding domain"/>
    <property type="match status" value="1"/>
</dbReference>
<dbReference type="Gene3D" id="3.30.9.10">
    <property type="entry name" value="D-Amino Acid Oxidase, subunit A, domain 2"/>
    <property type="match status" value="1"/>
</dbReference>
<protein>
    <submittedName>
        <fullName evidence="6">TIGR03364 family FAD-dependent oxidoreductase</fullName>
    </submittedName>
</protein>
<evidence type="ECO:0000313" key="7">
    <source>
        <dbReference type="Proteomes" id="UP001166021"/>
    </source>
</evidence>
<dbReference type="PANTHER" id="PTHR13847">
    <property type="entry name" value="SARCOSINE DEHYDROGENASE-RELATED"/>
    <property type="match status" value="1"/>
</dbReference>
<reference evidence="6" key="1">
    <citation type="submission" date="2020-05" db="EMBL/GenBank/DDBJ databases">
        <title>The draft genome sequence of Maribacter sp. ANRC-HE7.</title>
        <authorList>
            <person name="Mu L."/>
        </authorList>
    </citation>
    <scope>NUCLEOTIDE SEQUENCE</scope>
    <source>
        <strain evidence="6">ANRC-HE7</strain>
    </source>
</reference>
<dbReference type="InterPro" id="IPR017741">
    <property type="entry name" value="FAD-dependent_OxRdtase_HpnW"/>
</dbReference>
<dbReference type="EMBL" id="JABTCF010000011">
    <property type="protein sequence ID" value="MBD0779266.1"/>
    <property type="molecule type" value="Genomic_DNA"/>
</dbReference>